<name>A0ACB7YFL4_9ERIC</name>
<dbReference type="EMBL" id="CM037158">
    <property type="protein sequence ID" value="KAH7852226.1"/>
    <property type="molecule type" value="Genomic_DNA"/>
</dbReference>
<sequence length="722" mass="80557">MYRSAAKRLLLLSRPKISHLRTLLIPNSPPRFSSTSASSSSSSQPFSDQIPNPPRSQSPHDSTSTSSSSSSQSAGFPEEDATPRYEKQQSSRDSRGPPRAEYQEEQARVLSASLRQVPRLGWTEAAMIAGAREAGVSPSIIGSFPRKEAALVEFFMDECLQLLIDRIDSNEELRNLIPSERILKLVRIRLEMQAPFISKWPQALSIQAQPQNIPKSFKQRAMLVDEIWHAAGDTATDVDWYAKRVLLGAIYSTTEVYMLTDSSPDFRDTWTFLDGRVRDAFDLKKTIQEANYLAEAVGAGMGSSFQGFMKRGTCTYGVWRHARLDLTVKMVSFGELLIPFIWTPSMDFDESRPIICDNGSGSVKAGFAGDDAPCVVFPSVIGRPRNKQGMVGMGQKDMYVGDEAQARRGVLTLNYPVDHGIVRDWEAMERLWYHTFEKELRVNVEEHPVLLTEAPLNPKINKEKMVEIMFEAFEVPATYIAIQAVLSLYGSGRTTGIVMDSGEGVTHVVPIYEGYALSHAVQRLDLAGKNLTDYLTKILAEEEGCVFTTSAGREIVRDIKERLTYVSMDFEKEIAISRESSELEKQYELPDGQVIRVGAGRFTCPEVLFDSGRVGMESGGIHEIVFRSIRKCDMDIRREMYANVVLSGGTTLIPGLADRLLKELSSMAPPGVRIRVVAPPERKYSVWIGGSILASLSSFQQMWISKEEYMETGAAIVHMKCF</sequence>
<comment type="caution">
    <text evidence="1">The sequence shown here is derived from an EMBL/GenBank/DDBJ whole genome shotgun (WGS) entry which is preliminary data.</text>
</comment>
<evidence type="ECO:0000313" key="1">
    <source>
        <dbReference type="EMBL" id="KAH7852226.1"/>
    </source>
</evidence>
<dbReference type="Proteomes" id="UP000828048">
    <property type="component" value="Chromosome 8"/>
</dbReference>
<proteinExistence type="predicted"/>
<gene>
    <name evidence="1" type="ORF">Vadar_022012</name>
</gene>
<reference evidence="1 2" key="1">
    <citation type="journal article" date="2021" name="Hortic Res">
        <title>High-quality reference genome and annotation aids understanding of berry development for evergreen blueberry (Vaccinium darrowii).</title>
        <authorList>
            <person name="Yu J."/>
            <person name="Hulse-Kemp A.M."/>
            <person name="Babiker E."/>
            <person name="Staton M."/>
        </authorList>
    </citation>
    <scope>NUCLEOTIDE SEQUENCE [LARGE SCALE GENOMIC DNA]</scope>
    <source>
        <strain evidence="2">cv. NJ 8807/NJ 8810</strain>
        <tissue evidence="1">Young leaf</tissue>
    </source>
</reference>
<accession>A0ACB7YFL4</accession>
<protein>
    <submittedName>
        <fullName evidence="1">Uncharacterized protein</fullName>
    </submittedName>
</protein>
<keyword evidence="2" id="KW-1185">Reference proteome</keyword>
<organism evidence="1 2">
    <name type="scientific">Vaccinium darrowii</name>
    <dbReference type="NCBI Taxonomy" id="229202"/>
    <lineage>
        <taxon>Eukaryota</taxon>
        <taxon>Viridiplantae</taxon>
        <taxon>Streptophyta</taxon>
        <taxon>Embryophyta</taxon>
        <taxon>Tracheophyta</taxon>
        <taxon>Spermatophyta</taxon>
        <taxon>Magnoliopsida</taxon>
        <taxon>eudicotyledons</taxon>
        <taxon>Gunneridae</taxon>
        <taxon>Pentapetalae</taxon>
        <taxon>asterids</taxon>
        <taxon>Ericales</taxon>
        <taxon>Ericaceae</taxon>
        <taxon>Vaccinioideae</taxon>
        <taxon>Vaccinieae</taxon>
        <taxon>Vaccinium</taxon>
    </lineage>
</organism>
<evidence type="ECO:0000313" key="2">
    <source>
        <dbReference type="Proteomes" id="UP000828048"/>
    </source>
</evidence>